<dbReference type="EMBL" id="JABTTQ020003488">
    <property type="protein sequence ID" value="KAK6116621.1"/>
    <property type="molecule type" value="Genomic_DNA"/>
</dbReference>
<keyword evidence="2" id="KW-0812">Transmembrane</keyword>
<accession>A0ABR0U343</accession>
<comment type="similarity">
    <text evidence="1">Belongs to the AB hydrolase superfamily. AB hydrolase 4 family.</text>
</comment>
<reference evidence="4 5" key="1">
    <citation type="journal article" date="2021" name="Comput. Struct. Biotechnol. J.">
        <title>De novo genome assembly of the potent medicinal plant Rehmannia glutinosa using nanopore technology.</title>
        <authorList>
            <person name="Ma L."/>
            <person name="Dong C."/>
            <person name="Song C."/>
            <person name="Wang X."/>
            <person name="Zheng X."/>
            <person name="Niu Y."/>
            <person name="Chen S."/>
            <person name="Feng W."/>
        </authorList>
    </citation>
    <scope>NUCLEOTIDE SEQUENCE [LARGE SCALE GENOMIC DNA]</scope>
    <source>
        <strain evidence="4">DH-2019</strain>
    </source>
</reference>
<gene>
    <name evidence="4" type="ORF">DH2020_049620</name>
</gene>
<proteinExistence type="inferred from homology"/>
<feature type="transmembrane region" description="Helical" evidence="2">
    <location>
        <begin position="556"/>
        <end position="579"/>
    </location>
</feature>
<dbReference type="PANTHER" id="PTHR10794:SF63">
    <property type="entry name" value="ALPHA_BETA HYDROLASE 1, ISOFORM A"/>
    <property type="match status" value="1"/>
</dbReference>
<evidence type="ECO:0000313" key="5">
    <source>
        <dbReference type="Proteomes" id="UP001318860"/>
    </source>
</evidence>
<dbReference type="InterPro" id="IPR050960">
    <property type="entry name" value="AB_hydrolase_4_sf"/>
</dbReference>
<evidence type="ECO:0000256" key="2">
    <source>
        <dbReference type="SAM" id="Phobius"/>
    </source>
</evidence>
<dbReference type="Proteomes" id="UP001318860">
    <property type="component" value="Unassembled WGS sequence"/>
</dbReference>
<evidence type="ECO:0000259" key="3">
    <source>
        <dbReference type="Pfam" id="PF00561"/>
    </source>
</evidence>
<dbReference type="InterPro" id="IPR029058">
    <property type="entry name" value="AB_hydrolase_fold"/>
</dbReference>
<dbReference type="PANTHER" id="PTHR10794">
    <property type="entry name" value="ABHYDROLASE DOMAIN-CONTAINING PROTEIN"/>
    <property type="match status" value="1"/>
</dbReference>
<sequence length="593" mass="65047">MGVTLISGPLDSIFGGSNLPAFVWGGIAAVIGGIAALKLPNPDFEMPRTVSRVQDIFTGFRGGPVFLTYNPNSEIYHGVVSKCRTLHGRYLATPWLSSPHFQTSFVNFFGRPPLFTYRRQMFHASDGGIFALDWLMHSDVSGVAAQNNHAITKDDATPIVVMIPGLTSDSASPYMKHLVFHTAKRGWNVVVSNHRGLGGVSVTSDCFYNAGWTEDVREVINYLHQEYSAAPLFVVGTSIGANILVKYLGEDGENVPIAGAAAVCSPWDLLIGSRFIARRLIQKLYDRALTIGLQGYAQLHETRYSRLANWEGIKKVGLPLSQHIIISKANAFHTLMILENLSKYTVLKLFLEFKSGHVPFGILIPTPPVLLGTMSSSFIGKVAVPLLCISALDDPVCTREAIPWDECRANKNVVLATTLHGGHLAFFEGITGSGLWWVRAVNEYLGALLSSSYMHTQKKAENLGPHSAIMQSSIDQGPYLNVADGMVAAMGNETSEEKNDHDQKNEIVSVTENHAFTNVRKPDFATNAGEDGADSKRSSFVERCVYQLSRQNNKSIWLLAYIAIISSWPIVGAAFGYFFKRKLKRALPAKVPK</sequence>
<evidence type="ECO:0000256" key="1">
    <source>
        <dbReference type="ARBA" id="ARBA00010884"/>
    </source>
</evidence>
<organism evidence="4 5">
    <name type="scientific">Rehmannia glutinosa</name>
    <name type="common">Chinese foxglove</name>
    <dbReference type="NCBI Taxonomy" id="99300"/>
    <lineage>
        <taxon>Eukaryota</taxon>
        <taxon>Viridiplantae</taxon>
        <taxon>Streptophyta</taxon>
        <taxon>Embryophyta</taxon>
        <taxon>Tracheophyta</taxon>
        <taxon>Spermatophyta</taxon>
        <taxon>Magnoliopsida</taxon>
        <taxon>eudicotyledons</taxon>
        <taxon>Gunneridae</taxon>
        <taxon>Pentapetalae</taxon>
        <taxon>asterids</taxon>
        <taxon>lamiids</taxon>
        <taxon>Lamiales</taxon>
        <taxon>Orobanchaceae</taxon>
        <taxon>Rehmannieae</taxon>
        <taxon>Rehmannia</taxon>
    </lineage>
</organism>
<dbReference type="Pfam" id="PF00561">
    <property type="entry name" value="Abhydrolase_1"/>
    <property type="match status" value="1"/>
</dbReference>
<keyword evidence="2" id="KW-1133">Transmembrane helix</keyword>
<dbReference type="SUPFAM" id="SSF53474">
    <property type="entry name" value="alpha/beta-Hydrolases"/>
    <property type="match status" value="1"/>
</dbReference>
<dbReference type="InterPro" id="IPR000073">
    <property type="entry name" value="AB_hydrolase_1"/>
</dbReference>
<feature type="domain" description="AB hydrolase-1" evidence="3">
    <location>
        <begin position="158"/>
        <end position="266"/>
    </location>
</feature>
<evidence type="ECO:0000313" key="4">
    <source>
        <dbReference type="EMBL" id="KAK6116621.1"/>
    </source>
</evidence>
<keyword evidence="5" id="KW-1185">Reference proteome</keyword>
<protein>
    <recommendedName>
        <fullName evidence="3">AB hydrolase-1 domain-containing protein</fullName>
    </recommendedName>
</protein>
<dbReference type="Gene3D" id="3.40.50.1820">
    <property type="entry name" value="alpha/beta hydrolase"/>
    <property type="match status" value="1"/>
</dbReference>
<keyword evidence="2" id="KW-0472">Membrane</keyword>
<comment type="caution">
    <text evidence="4">The sequence shown here is derived from an EMBL/GenBank/DDBJ whole genome shotgun (WGS) entry which is preliminary data.</text>
</comment>
<name>A0ABR0U343_REHGL</name>